<dbReference type="OrthoDB" id="625231at2759"/>
<dbReference type="GO" id="GO:0009733">
    <property type="term" value="P:response to auxin"/>
    <property type="evidence" value="ECO:0007669"/>
    <property type="project" value="InterPro"/>
</dbReference>
<dbReference type="EMBL" id="CM026421">
    <property type="protein sequence ID" value="KAG0590195.1"/>
    <property type="molecule type" value="Genomic_DNA"/>
</dbReference>
<dbReference type="InterPro" id="IPR003676">
    <property type="entry name" value="SAUR_fam"/>
</dbReference>
<reference evidence="2" key="1">
    <citation type="submission" date="2020-06" db="EMBL/GenBank/DDBJ databases">
        <title>WGS assembly of Ceratodon purpureus strain R40.</title>
        <authorList>
            <person name="Carey S.B."/>
            <person name="Jenkins J."/>
            <person name="Shu S."/>
            <person name="Lovell J.T."/>
            <person name="Sreedasyam A."/>
            <person name="Maumus F."/>
            <person name="Tiley G.P."/>
            <person name="Fernandez-Pozo N."/>
            <person name="Barry K."/>
            <person name="Chen C."/>
            <person name="Wang M."/>
            <person name="Lipzen A."/>
            <person name="Daum C."/>
            <person name="Saski C.A."/>
            <person name="Payton A.C."/>
            <person name="Mcbreen J.C."/>
            <person name="Conrad R.E."/>
            <person name="Kollar L.M."/>
            <person name="Olsson S."/>
            <person name="Huttunen S."/>
            <person name="Landis J.B."/>
            <person name="Wickett N.J."/>
            <person name="Johnson M.G."/>
            <person name="Rensing S.A."/>
            <person name="Grimwood J."/>
            <person name="Schmutz J."/>
            <person name="Mcdaniel S.F."/>
        </authorList>
    </citation>
    <scope>NUCLEOTIDE SEQUENCE</scope>
    <source>
        <strain evidence="2">R40</strain>
    </source>
</reference>
<dbReference type="AlphaFoldDB" id="A0A8T0J3Q9"/>
<dbReference type="PANTHER" id="PTHR31374:SF32">
    <property type="entry name" value="SAUR FAMILY PROTEIN"/>
    <property type="match status" value="1"/>
</dbReference>
<evidence type="ECO:0000313" key="3">
    <source>
        <dbReference type="Proteomes" id="UP000822688"/>
    </source>
</evidence>
<evidence type="ECO:0000256" key="1">
    <source>
        <dbReference type="ARBA" id="ARBA00006974"/>
    </source>
</evidence>
<sequence length="146" mass="16581">MMTKSKKLNQFLKKLLHMSRNEIQTSLRGSSRGLSFASSEFSRSRGSSDRSGGYDSVVDANSDCEEDCWSSPPQDVPVGSLPVYVGEERRRFVIRTSYLSNNIFRALLEKSEEEYGLRCEGGLRIACSPDIFEHFLWWLEGEATHC</sequence>
<comment type="caution">
    <text evidence="2">The sequence shown here is derived from an EMBL/GenBank/DDBJ whole genome shotgun (WGS) entry which is preliminary data.</text>
</comment>
<name>A0A8T0J3Q9_CERPU</name>
<comment type="similarity">
    <text evidence="1">Belongs to the ARG7 family.</text>
</comment>
<dbReference type="PANTHER" id="PTHR31374">
    <property type="entry name" value="AUXIN-INDUCED PROTEIN-LIKE-RELATED"/>
    <property type="match status" value="1"/>
</dbReference>
<gene>
    <name evidence="2" type="ORF">KC19_1G080100</name>
</gene>
<evidence type="ECO:0000313" key="2">
    <source>
        <dbReference type="EMBL" id="KAG0590195.1"/>
    </source>
</evidence>
<keyword evidence="3" id="KW-1185">Reference proteome</keyword>
<organism evidence="2 3">
    <name type="scientific">Ceratodon purpureus</name>
    <name type="common">Fire moss</name>
    <name type="synonym">Dicranum purpureum</name>
    <dbReference type="NCBI Taxonomy" id="3225"/>
    <lineage>
        <taxon>Eukaryota</taxon>
        <taxon>Viridiplantae</taxon>
        <taxon>Streptophyta</taxon>
        <taxon>Embryophyta</taxon>
        <taxon>Bryophyta</taxon>
        <taxon>Bryophytina</taxon>
        <taxon>Bryopsida</taxon>
        <taxon>Dicranidae</taxon>
        <taxon>Pseudoditrichales</taxon>
        <taxon>Ditrichaceae</taxon>
        <taxon>Ceratodon</taxon>
    </lineage>
</organism>
<dbReference type="Pfam" id="PF02519">
    <property type="entry name" value="Auxin_inducible"/>
    <property type="match status" value="1"/>
</dbReference>
<accession>A0A8T0J3Q9</accession>
<protein>
    <submittedName>
        <fullName evidence="2">Uncharacterized protein</fullName>
    </submittedName>
</protein>
<proteinExistence type="inferred from homology"/>
<dbReference type="Proteomes" id="UP000822688">
    <property type="component" value="Chromosome 1"/>
</dbReference>